<evidence type="ECO:0000259" key="9">
    <source>
        <dbReference type="Pfam" id="PF04290"/>
    </source>
</evidence>
<evidence type="ECO:0000256" key="5">
    <source>
        <dbReference type="ARBA" id="ARBA00022692"/>
    </source>
</evidence>
<evidence type="ECO:0000256" key="2">
    <source>
        <dbReference type="ARBA" id="ARBA00022448"/>
    </source>
</evidence>
<gene>
    <name evidence="10" type="ORF">S12H4_11100</name>
</gene>
<feature type="domain" description="Tripartite ATP-independent periplasmic transporters DctQ component" evidence="9">
    <location>
        <begin position="29"/>
        <end position="134"/>
    </location>
</feature>
<feature type="transmembrane region" description="Helical" evidence="8">
    <location>
        <begin position="90"/>
        <end position="116"/>
    </location>
</feature>
<keyword evidence="7 8" id="KW-0472">Membrane</keyword>
<dbReference type="PANTHER" id="PTHR35011:SF10">
    <property type="entry name" value="TRAP TRANSPORTER SMALL PERMEASE PROTEIN"/>
    <property type="match status" value="1"/>
</dbReference>
<dbReference type="InterPro" id="IPR007387">
    <property type="entry name" value="TRAP_DctQ"/>
</dbReference>
<dbReference type="EMBL" id="BARW01004904">
    <property type="protein sequence ID" value="GAI67803.1"/>
    <property type="molecule type" value="Genomic_DNA"/>
</dbReference>
<dbReference type="Pfam" id="PF04290">
    <property type="entry name" value="DctQ"/>
    <property type="match status" value="1"/>
</dbReference>
<feature type="non-terminal residue" evidence="10">
    <location>
        <position position="141"/>
    </location>
</feature>
<name>X1QHT4_9ZZZZ</name>
<keyword evidence="2" id="KW-0813">Transport</keyword>
<evidence type="ECO:0000256" key="1">
    <source>
        <dbReference type="ARBA" id="ARBA00004429"/>
    </source>
</evidence>
<evidence type="ECO:0000256" key="6">
    <source>
        <dbReference type="ARBA" id="ARBA00022989"/>
    </source>
</evidence>
<organism evidence="10">
    <name type="scientific">marine sediment metagenome</name>
    <dbReference type="NCBI Taxonomy" id="412755"/>
    <lineage>
        <taxon>unclassified sequences</taxon>
        <taxon>metagenomes</taxon>
        <taxon>ecological metagenomes</taxon>
    </lineage>
</organism>
<evidence type="ECO:0000256" key="7">
    <source>
        <dbReference type="ARBA" id="ARBA00023136"/>
    </source>
</evidence>
<sequence>MDKKLINIIDKFSISGGILSGIMICSGFTLVIAEIIIRTIFNSTLYISEEYSGYLICGLTFVALGFTLKEKGHIRMTFLHNILKDTRHKLIIDMVCYVIGFAFSIGVTYFTGMFFWDSVINSSRSMQISETYLAIPQFFMP</sequence>
<evidence type="ECO:0000256" key="3">
    <source>
        <dbReference type="ARBA" id="ARBA00022475"/>
    </source>
</evidence>
<dbReference type="PANTHER" id="PTHR35011">
    <property type="entry name" value="2,3-DIKETO-L-GULONATE TRAP TRANSPORTER SMALL PERMEASE PROTEIN YIAM"/>
    <property type="match status" value="1"/>
</dbReference>
<protein>
    <recommendedName>
        <fullName evidence="9">Tripartite ATP-independent periplasmic transporters DctQ component domain-containing protein</fullName>
    </recommendedName>
</protein>
<dbReference type="GO" id="GO:0022857">
    <property type="term" value="F:transmembrane transporter activity"/>
    <property type="evidence" value="ECO:0007669"/>
    <property type="project" value="TreeGrafter"/>
</dbReference>
<keyword evidence="3" id="KW-1003">Cell membrane</keyword>
<feature type="transmembrane region" description="Helical" evidence="8">
    <location>
        <begin position="12"/>
        <end position="39"/>
    </location>
</feature>
<comment type="subcellular location">
    <subcellularLocation>
        <location evidence="1">Cell inner membrane</location>
        <topology evidence="1">Multi-pass membrane protein</topology>
    </subcellularLocation>
</comment>
<evidence type="ECO:0000256" key="8">
    <source>
        <dbReference type="SAM" id="Phobius"/>
    </source>
</evidence>
<dbReference type="InterPro" id="IPR055348">
    <property type="entry name" value="DctQ"/>
</dbReference>
<dbReference type="AlphaFoldDB" id="X1QHT4"/>
<proteinExistence type="predicted"/>
<feature type="transmembrane region" description="Helical" evidence="8">
    <location>
        <begin position="51"/>
        <end position="69"/>
    </location>
</feature>
<evidence type="ECO:0000256" key="4">
    <source>
        <dbReference type="ARBA" id="ARBA00022519"/>
    </source>
</evidence>
<comment type="caution">
    <text evidence="10">The sequence shown here is derived from an EMBL/GenBank/DDBJ whole genome shotgun (WGS) entry which is preliminary data.</text>
</comment>
<keyword evidence="4" id="KW-0997">Cell inner membrane</keyword>
<keyword evidence="6 8" id="KW-1133">Transmembrane helix</keyword>
<accession>X1QHT4</accession>
<dbReference type="GO" id="GO:0015740">
    <property type="term" value="P:C4-dicarboxylate transport"/>
    <property type="evidence" value="ECO:0007669"/>
    <property type="project" value="TreeGrafter"/>
</dbReference>
<evidence type="ECO:0000313" key="10">
    <source>
        <dbReference type="EMBL" id="GAI67803.1"/>
    </source>
</evidence>
<dbReference type="GO" id="GO:0005886">
    <property type="term" value="C:plasma membrane"/>
    <property type="evidence" value="ECO:0007669"/>
    <property type="project" value="UniProtKB-SubCell"/>
</dbReference>
<keyword evidence="5 8" id="KW-0812">Transmembrane</keyword>
<reference evidence="10" key="1">
    <citation type="journal article" date="2014" name="Front. Microbiol.">
        <title>High frequency of phylogenetically diverse reductive dehalogenase-homologous genes in deep subseafloor sedimentary metagenomes.</title>
        <authorList>
            <person name="Kawai M."/>
            <person name="Futagami T."/>
            <person name="Toyoda A."/>
            <person name="Takaki Y."/>
            <person name="Nishi S."/>
            <person name="Hori S."/>
            <person name="Arai W."/>
            <person name="Tsubouchi T."/>
            <person name="Morono Y."/>
            <person name="Uchiyama I."/>
            <person name="Ito T."/>
            <person name="Fujiyama A."/>
            <person name="Inagaki F."/>
            <person name="Takami H."/>
        </authorList>
    </citation>
    <scope>NUCLEOTIDE SEQUENCE</scope>
    <source>
        <strain evidence="10">Expedition CK06-06</strain>
    </source>
</reference>